<keyword evidence="3" id="KW-1185">Reference proteome</keyword>
<evidence type="ECO:0000313" key="2">
    <source>
        <dbReference type="EMBL" id="KRR09769.1"/>
    </source>
</evidence>
<accession>A0A0R3L1Q7</accession>
<protein>
    <submittedName>
        <fullName evidence="2">Uncharacterized protein</fullName>
    </submittedName>
</protein>
<dbReference type="EMBL" id="LLXX01000061">
    <property type="protein sequence ID" value="KRR09769.1"/>
    <property type="molecule type" value="Genomic_DNA"/>
</dbReference>
<feature type="compositionally biased region" description="Polar residues" evidence="1">
    <location>
        <begin position="54"/>
        <end position="65"/>
    </location>
</feature>
<gene>
    <name evidence="2" type="ORF">CP49_40745</name>
</gene>
<dbReference type="AlphaFoldDB" id="A0A0R3L1Q7"/>
<comment type="caution">
    <text evidence="2">The sequence shown here is derived from an EMBL/GenBank/DDBJ whole genome shotgun (WGS) entry which is preliminary data.</text>
</comment>
<name>A0A0R3L1Q7_9BRAD</name>
<feature type="region of interest" description="Disordered" evidence="1">
    <location>
        <begin position="1"/>
        <end position="65"/>
    </location>
</feature>
<dbReference type="Proteomes" id="UP000051913">
    <property type="component" value="Unassembled WGS sequence"/>
</dbReference>
<dbReference type="OrthoDB" id="8242122at2"/>
<evidence type="ECO:0000256" key="1">
    <source>
        <dbReference type="SAM" id="MobiDB-lite"/>
    </source>
</evidence>
<evidence type="ECO:0000313" key="3">
    <source>
        <dbReference type="Proteomes" id="UP000051913"/>
    </source>
</evidence>
<sequence>MITETMMTKSVPPVPQDNQSHKGPGSAPNVPLDTTKGHRHDEKNNIREQAEHGNMTQNTSNRRSG</sequence>
<reference evidence="2 3" key="1">
    <citation type="submission" date="2014-03" db="EMBL/GenBank/DDBJ databases">
        <title>Bradyrhizobium valentinum sp. nov., isolated from effective nodules of Lupinus mariae-josephae, a lupine endemic of basic-lime soils in Eastern Spain.</title>
        <authorList>
            <person name="Duran D."/>
            <person name="Rey L."/>
            <person name="Navarro A."/>
            <person name="Busquets A."/>
            <person name="Imperial J."/>
            <person name="Ruiz-Argueso T."/>
        </authorList>
    </citation>
    <scope>NUCLEOTIDE SEQUENCE [LARGE SCALE GENOMIC DNA]</scope>
    <source>
        <strain evidence="2 3">LmjM3</strain>
    </source>
</reference>
<organism evidence="2 3">
    <name type="scientific">Bradyrhizobium valentinum</name>
    <dbReference type="NCBI Taxonomy" id="1518501"/>
    <lineage>
        <taxon>Bacteria</taxon>
        <taxon>Pseudomonadati</taxon>
        <taxon>Pseudomonadota</taxon>
        <taxon>Alphaproteobacteria</taxon>
        <taxon>Hyphomicrobiales</taxon>
        <taxon>Nitrobacteraceae</taxon>
        <taxon>Bradyrhizobium</taxon>
    </lineage>
</organism>
<feature type="compositionally biased region" description="Basic and acidic residues" evidence="1">
    <location>
        <begin position="35"/>
        <end position="51"/>
    </location>
</feature>
<proteinExistence type="predicted"/>